<keyword evidence="3" id="KW-1185">Reference proteome</keyword>
<proteinExistence type="predicted"/>
<dbReference type="OrthoDB" id="1655135at2"/>
<dbReference type="AlphaFoldDB" id="A0A1I5YB65"/>
<sequence length="70" mass="8247">MEYTNMLVGYNDILTPTDVKEILKIGRNKVYDYLKDGTIRSMMIAGKYRIPKLYLLEFMYPDVEFVKEAS</sequence>
<feature type="domain" description="Helix-turn-helix" evidence="1">
    <location>
        <begin position="14"/>
        <end position="59"/>
    </location>
</feature>
<evidence type="ECO:0000313" key="2">
    <source>
        <dbReference type="EMBL" id="SFQ41464.1"/>
    </source>
</evidence>
<accession>A0A1I5YB65</accession>
<dbReference type="RefSeq" id="WP_074891820.1">
    <property type="nucleotide sequence ID" value="NZ_FOXO01000043.1"/>
</dbReference>
<evidence type="ECO:0000313" key="3">
    <source>
        <dbReference type="Proteomes" id="UP000182624"/>
    </source>
</evidence>
<gene>
    <name evidence="2" type="ORF">SAMN04487928_14322</name>
</gene>
<reference evidence="3" key="1">
    <citation type="submission" date="2016-10" db="EMBL/GenBank/DDBJ databases">
        <authorList>
            <person name="Varghese N."/>
            <person name="Submissions S."/>
        </authorList>
    </citation>
    <scope>NUCLEOTIDE SEQUENCE [LARGE SCALE GENOMIC DNA]</scope>
    <source>
        <strain evidence="3">P18</strain>
    </source>
</reference>
<dbReference type="Pfam" id="PF12728">
    <property type="entry name" value="HTH_17"/>
    <property type="match status" value="1"/>
</dbReference>
<evidence type="ECO:0000259" key="1">
    <source>
        <dbReference type="Pfam" id="PF12728"/>
    </source>
</evidence>
<dbReference type="EMBL" id="FOXO01000043">
    <property type="protein sequence ID" value="SFQ41464.1"/>
    <property type="molecule type" value="Genomic_DNA"/>
</dbReference>
<organism evidence="2 3">
    <name type="scientific">Butyrivibrio proteoclasticus</name>
    <dbReference type="NCBI Taxonomy" id="43305"/>
    <lineage>
        <taxon>Bacteria</taxon>
        <taxon>Bacillati</taxon>
        <taxon>Bacillota</taxon>
        <taxon>Clostridia</taxon>
        <taxon>Lachnospirales</taxon>
        <taxon>Lachnospiraceae</taxon>
        <taxon>Butyrivibrio</taxon>
    </lineage>
</organism>
<dbReference type="InterPro" id="IPR041657">
    <property type="entry name" value="HTH_17"/>
</dbReference>
<name>A0A1I5YB65_9FIRM</name>
<dbReference type="Proteomes" id="UP000182624">
    <property type="component" value="Unassembled WGS sequence"/>
</dbReference>
<protein>
    <submittedName>
        <fullName evidence="2">DNA binding domain-containing protein, excisionase family</fullName>
    </submittedName>
</protein>